<dbReference type="Gene3D" id="1.10.10.10">
    <property type="entry name" value="Winged helix-like DNA-binding domain superfamily/Winged helix DNA-binding domain"/>
    <property type="match status" value="1"/>
</dbReference>
<dbReference type="Gene3D" id="3.40.50.2300">
    <property type="match status" value="1"/>
</dbReference>
<dbReference type="Proteomes" id="UP000078532">
    <property type="component" value="Unassembled WGS sequence"/>
</dbReference>
<accession>A0A1B7LEP0</accession>
<dbReference type="InterPro" id="IPR011006">
    <property type="entry name" value="CheY-like_superfamily"/>
</dbReference>
<dbReference type="PROSITE" id="PS50110">
    <property type="entry name" value="RESPONSE_REGULATORY"/>
    <property type="match status" value="1"/>
</dbReference>
<dbReference type="CDD" id="cd00090">
    <property type="entry name" value="HTH_ARSR"/>
    <property type="match status" value="1"/>
</dbReference>
<evidence type="ECO:0000256" key="2">
    <source>
        <dbReference type="ARBA" id="ARBA00024867"/>
    </source>
</evidence>
<dbReference type="Pfam" id="PF09339">
    <property type="entry name" value="HTH_IclR"/>
    <property type="match status" value="1"/>
</dbReference>
<dbReference type="SUPFAM" id="SSF52172">
    <property type="entry name" value="CheY-like"/>
    <property type="match status" value="1"/>
</dbReference>
<dbReference type="EMBL" id="LYVF01000158">
    <property type="protein sequence ID" value="OAT81760.1"/>
    <property type="molecule type" value="Genomic_DNA"/>
</dbReference>
<comment type="caution">
    <text evidence="5">The sequence shown here is derived from an EMBL/GenBank/DDBJ whole genome shotgun (WGS) entry which is preliminary data.</text>
</comment>
<dbReference type="InterPro" id="IPR005471">
    <property type="entry name" value="Tscrpt_reg_IclR_N"/>
</dbReference>
<keyword evidence="6" id="KW-1185">Reference proteome</keyword>
<dbReference type="InterPro" id="IPR001789">
    <property type="entry name" value="Sig_transdc_resp-reg_receiver"/>
</dbReference>
<name>A0A1B7LEP0_9FIRM</name>
<feature type="modified residue" description="4-aspartylphosphate" evidence="3">
    <location>
        <position position="52"/>
    </location>
</feature>
<evidence type="ECO:0000313" key="5">
    <source>
        <dbReference type="EMBL" id="OAT81760.1"/>
    </source>
</evidence>
<proteinExistence type="predicted"/>
<keyword evidence="3" id="KW-0597">Phosphoprotein</keyword>
<dbReference type="InterPro" id="IPR036390">
    <property type="entry name" value="WH_DNA-bd_sf"/>
</dbReference>
<dbReference type="GO" id="GO:0000156">
    <property type="term" value="F:phosphorelay response regulator activity"/>
    <property type="evidence" value="ECO:0007669"/>
    <property type="project" value="TreeGrafter"/>
</dbReference>
<evidence type="ECO:0000313" key="6">
    <source>
        <dbReference type="Proteomes" id="UP000078532"/>
    </source>
</evidence>
<dbReference type="AlphaFoldDB" id="A0A1B7LEP0"/>
<feature type="domain" description="Response regulatory" evidence="4">
    <location>
        <begin position="3"/>
        <end position="117"/>
    </location>
</feature>
<dbReference type="STRING" id="1838280.A6M21_10185"/>
<reference evidence="5 6" key="1">
    <citation type="submission" date="2016-04" db="EMBL/GenBank/DDBJ databases">
        <authorList>
            <person name="Evans L.H."/>
            <person name="Alamgir A."/>
            <person name="Owens N."/>
            <person name="Weber N.D."/>
            <person name="Virtaneva K."/>
            <person name="Barbian K."/>
            <person name="Babar A."/>
            <person name="Rosenke K."/>
        </authorList>
    </citation>
    <scope>NUCLEOTIDE SEQUENCE [LARGE SCALE GENOMIC DNA]</scope>
    <source>
        <strain evidence="5 6">LMa1</strain>
    </source>
</reference>
<dbReference type="Pfam" id="PF00072">
    <property type="entry name" value="Response_reg"/>
    <property type="match status" value="1"/>
</dbReference>
<dbReference type="OrthoDB" id="9759232at2"/>
<organism evidence="5 6">
    <name type="scientific">Desulfotomaculum copahuensis</name>
    <dbReference type="NCBI Taxonomy" id="1838280"/>
    <lineage>
        <taxon>Bacteria</taxon>
        <taxon>Bacillati</taxon>
        <taxon>Bacillota</taxon>
        <taxon>Clostridia</taxon>
        <taxon>Eubacteriales</taxon>
        <taxon>Desulfotomaculaceae</taxon>
        <taxon>Desulfotomaculum</taxon>
    </lineage>
</organism>
<dbReference type="PANTHER" id="PTHR45526:SF1">
    <property type="entry name" value="TRANSCRIPTIONAL REGULATORY PROTEIN DCUR-RELATED"/>
    <property type="match status" value="1"/>
</dbReference>
<evidence type="ECO:0000259" key="4">
    <source>
        <dbReference type="PROSITE" id="PS50110"/>
    </source>
</evidence>
<dbReference type="InterPro" id="IPR036388">
    <property type="entry name" value="WH-like_DNA-bd_sf"/>
</dbReference>
<protein>
    <recommendedName>
        <fullName evidence="1">Stage 0 sporulation protein A homolog</fullName>
    </recommendedName>
</protein>
<evidence type="ECO:0000256" key="3">
    <source>
        <dbReference type="PROSITE-ProRule" id="PRU00169"/>
    </source>
</evidence>
<comment type="function">
    <text evidence="2">May play the central regulatory role in sporulation. It may be an element of the effector pathway responsible for the activation of sporulation genes in response to nutritional stress. Spo0A may act in concert with spo0H (a sigma factor) to control the expression of some genes that are critical to the sporulation process.</text>
</comment>
<dbReference type="InterPro" id="IPR011991">
    <property type="entry name" value="ArsR-like_HTH"/>
</dbReference>
<dbReference type="PANTHER" id="PTHR45526">
    <property type="entry name" value="TRANSCRIPTIONAL REGULATORY PROTEIN DPIA"/>
    <property type="match status" value="1"/>
</dbReference>
<dbReference type="SUPFAM" id="SSF46785">
    <property type="entry name" value="Winged helix' DNA-binding domain"/>
    <property type="match status" value="1"/>
</dbReference>
<sequence length="210" mass="23205">MTRILVIDDDADIRYTIGEICAFAGWQAVTAANGREGVRIFRREQPDLVIVDYHMPVMDGLATLEQIRRLDPLVPLVVLTVDEQQAVADMLMAAGATDFALKPIKAPDLICRLKVNLKIGALQKKVPAEDVFIAKGISNTTMQVIIDFLTQQQEALSIEQITGGVGLAYQTVHRYLAYMENAGLVTVECNYGRVGRPRNFYRLAPGGKQT</sequence>
<dbReference type="CDD" id="cd00156">
    <property type="entry name" value="REC"/>
    <property type="match status" value="1"/>
</dbReference>
<evidence type="ECO:0000256" key="1">
    <source>
        <dbReference type="ARBA" id="ARBA00018672"/>
    </source>
</evidence>
<dbReference type="SMART" id="SM00448">
    <property type="entry name" value="REC"/>
    <property type="match status" value="1"/>
</dbReference>
<dbReference type="InterPro" id="IPR051271">
    <property type="entry name" value="2C-system_Tx_regulators"/>
</dbReference>
<gene>
    <name evidence="5" type="ORF">A6M21_10185</name>
</gene>